<feature type="transmembrane region" description="Helical" evidence="6">
    <location>
        <begin position="80"/>
        <end position="104"/>
    </location>
</feature>
<dbReference type="InterPro" id="IPR050833">
    <property type="entry name" value="Poly_Biosynth_Transport"/>
</dbReference>
<keyword evidence="8" id="KW-1185">Reference proteome</keyword>
<protein>
    <submittedName>
        <fullName evidence="7">Lipopolysaccharide biosynthesis protein</fullName>
    </submittedName>
</protein>
<dbReference type="AlphaFoldDB" id="A0A6N6RHL2"/>
<dbReference type="PANTHER" id="PTHR30250">
    <property type="entry name" value="PST FAMILY PREDICTED COLANIC ACID TRANSPORTER"/>
    <property type="match status" value="1"/>
</dbReference>
<feature type="transmembrane region" description="Helical" evidence="6">
    <location>
        <begin position="12"/>
        <end position="36"/>
    </location>
</feature>
<keyword evidence="4 6" id="KW-1133">Transmembrane helix</keyword>
<evidence type="ECO:0000256" key="4">
    <source>
        <dbReference type="ARBA" id="ARBA00022989"/>
    </source>
</evidence>
<comment type="subcellular location">
    <subcellularLocation>
        <location evidence="1">Cell membrane</location>
        <topology evidence="1">Multi-pass membrane protein</topology>
    </subcellularLocation>
</comment>
<evidence type="ECO:0000313" key="7">
    <source>
        <dbReference type="EMBL" id="KAB2813868.1"/>
    </source>
</evidence>
<feature type="transmembrane region" description="Helical" evidence="6">
    <location>
        <begin position="406"/>
        <end position="427"/>
    </location>
</feature>
<dbReference type="OrthoDB" id="9814608at2"/>
<evidence type="ECO:0000256" key="5">
    <source>
        <dbReference type="ARBA" id="ARBA00023136"/>
    </source>
</evidence>
<feature type="transmembrane region" description="Helical" evidence="6">
    <location>
        <begin position="150"/>
        <end position="171"/>
    </location>
</feature>
<dbReference type="RefSeq" id="WP_151666536.1">
    <property type="nucleotide sequence ID" value="NZ_WBVO01000002.1"/>
</dbReference>
<dbReference type="PANTHER" id="PTHR30250:SF11">
    <property type="entry name" value="O-ANTIGEN TRANSPORTER-RELATED"/>
    <property type="match status" value="1"/>
</dbReference>
<accession>A0A6N6RHL2</accession>
<organism evidence="7 8">
    <name type="scientific">Phaeocystidibacter luteus</name>
    <dbReference type="NCBI Taxonomy" id="911197"/>
    <lineage>
        <taxon>Bacteria</taxon>
        <taxon>Pseudomonadati</taxon>
        <taxon>Bacteroidota</taxon>
        <taxon>Flavobacteriia</taxon>
        <taxon>Flavobacteriales</taxon>
        <taxon>Phaeocystidibacteraceae</taxon>
        <taxon>Phaeocystidibacter</taxon>
    </lineage>
</organism>
<name>A0A6N6RHL2_9FLAO</name>
<evidence type="ECO:0000256" key="1">
    <source>
        <dbReference type="ARBA" id="ARBA00004651"/>
    </source>
</evidence>
<dbReference type="Proteomes" id="UP000468650">
    <property type="component" value="Unassembled WGS sequence"/>
</dbReference>
<keyword evidence="5 6" id="KW-0472">Membrane</keyword>
<keyword evidence="3 6" id="KW-0812">Transmembrane</keyword>
<evidence type="ECO:0000313" key="8">
    <source>
        <dbReference type="Proteomes" id="UP000468650"/>
    </source>
</evidence>
<gene>
    <name evidence="7" type="ORF">F8C67_04065</name>
</gene>
<proteinExistence type="predicted"/>
<dbReference type="Pfam" id="PF01943">
    <property type="entry name" value="Polysacc_synt"/>
    <property type="match status" value="1"/>
</dbReference>
<comment type="caution">
    <text evidence="7">The sequence shown here is derived from an EMBL/GenBank/DDBJ whole genome shotgun (WGS) entry which is preliminary data.</text>
</comment>
<feature type="transmembrane region" description="Helical" evidence="6">
    <location>
        <begin position="462"/>
        <end position="479"/>
    </location>
</feature>
<reference evidence="7 8" key="1">
    <citation type="submission" date="2019-09" db="EMBL/GenBank/DDBJ databases">
        <title>Genomes of family Cryomorphaceae.</title>
        <authorList>
            <person name="Bowman J.P."/>
        </authorList>
    </citation>
    <scope>NUCLEOTIDE SEQUENCE [LARGE SCALE GENOMIC DNA]</scope>
    <source>
        <strain evidence="7 8">LMG 25704</strain>
    </source>
</reference>
<feature type="transmembrane region" description="Helical" evidence="6">
    <location>
        <begin position="434"/>
        <end position="456"/>
    </location>
</feature>
<feature type="transmembrane region" description="Helical" evidence="6">
    <location>
        <begin position="194"/>
        <end position="214"/>
    </location>
</feature>
<sequence>MLQTFKRLTGDTALYGLSSILGRVLNFVLVPLHTSYMTRAEYGVNADLYSILAFLMVLLTYGFETGFFRFTEKYKDKSDLVFATATRSILVSTAFFLGAVFLFGDSILKAMRYEDHPEFLFLLLGIISADVIAAVPLAKLRSDRRARRFVRNRLTVIAINILMNLFFFMLLPELAKGTGSTAEWAKGMMDVDNLVVYVLAANIIANAAMLLDLAPIIWKVRKGFDWQIWREMFKFSFPLMLAGLAGVANEMIDRQFIKYLLPKDVAETQLGIYSAIYKLSIALVLFNQAFRYAAEPLFFSEGAKGTDRKLFAQILRAFTIVMCFGLVTVLAFADPLKELFIRDDSFWVGMDVLPILLLANVILGLHTNISIWYKLADRTSFGMVITGIGLVFTIGLNVYLIPKIGIMGAAWATLASYSAMAASSYLFGQKYYPIPYPIGTILLYLFISSVLGYLAFEYARPDFLVQLGCILAFVATVAFNERKLIQLVSERIRKR</sequence>
<keyword evidence="2" id="KW-1003">Cell membrane</keyword>
<feature type="transmembrane region" description="Helical" evidence="6">
    <location>
        <begin position="380"/>
        <end position="400"/>
    </location>
</feature>
<evidence type="ECO:0000256" key="6">
    <source>
        <dbReference type="SAM" id="Phobius"/>
    </source>
</evidence>
<feature type="transmembrane region" description="Helical" evidence="6">
    <location>
        <begin position="119"/>
        <end position="138"/>
    </location>
</feature>
<feature type="transmembrane region" description="Helical" evidence="6">
    <location>
        <begin position="353"/>
        <end position="373"/>
    </location>
</feature>
<evidence type="ECO:0000256" key="3">
    <source>
        <dbReference type="ARBA" id="ARBA00022692"/>
    </source>
</evidence>
<evidence type="ECO:0000256" key="2">
    <source>
        <dbReference type="ARBA" id="ARBA00022475"/>
    </source>
</evidence>
<dbReference type="EMBL" id="WBVO01000002">
    <property type="protein sequence ID" value="KAB2813868.1"/>
    <property type="molecule type" value="Genomic_DNA"/>
</dbReference>
<dbReference type="InterPro" id="IPR002797">
    <property type="entry name" value="Polysacc_synth"/>
</dbReference>
<feature type="transmembrane region" description="Helical" evidence="6">
    <location>
        <begin position="48"/>
        <end position="68"/>
    </location>
</feature>
<feature type="transmembrane region" description="Helical" evidence="6">
    <location>
        <begin position="314"/>
        <end position="333"/>
    </location>
</feature>
<dbReference type="GO" id="GO:0005886">
    <property type="term" value="C:plasma membrane"/>
    <property type="evidence" value="ECO:0007669"/>
    <property type="project" value="UniProtKB-SubCell"/>
</dbReference>